<evidence type="ECO:0000313" key="7">
    <source>
        <dbReference type="Proteomes" id="UP000316095"/>
    </source>
</evidence>
<evidence type="ECO:0000256" key="1">
    <source>
        <dbReference type="ARBA" id="ARBA00001946"/>
    </source>
</evidence>
<dbReference type="Pfam" id="PF00702">
    <property type="entry name" value="Hydrolase"/>
    <property type="match status" value="1"/>
</dbReference>
<dbReference type="GO" id="GO:0016787">
    <property type="term" value="F:hydrolase activity"/>
    <property type="evidence" value="ECO:0007669"/>
    <property type="project" value="UniProtKB-KW"/>
</dbReference>
<dbReference type="AlphaFoldDB" id="A0A5C5XDJ6"/>
<protein>
    <submittedName>
        <fullName evidence="6">Phosphorylated carbohydrates phosphatase</fullName>
        <ecNumber evidence="6">3.1.3.-</ecNumber>
    </submittedName>
</protein>
<dbReference type="CDD" id="cd07505">
    <property type="entry name" value="HAD_BPGM-like"/>
    <property type="match status" value="1"/>
</dbReference>
<dbReference type="SFLD" id="SFLDG01129">
    <property type="entry name" value="C1.5:_HAD__Beta-PGM__Phosphata"/>
    <property type="match status" value="1"/>
</dbReference>
<name>A0A5C5XDJ6_9PLAN</name>
<comment type="caution">
    <text evidence="6">The sequence shown here is derived from an EMBL/GenBank/DDBJ whole genome shotgun (WGS) entry which is preliminary data.</text>
</comment>
<gene>
    <name evidence="6" type="ORF">Pan54_07030</name>
</gene>
<dbReference type="Proteomes" id="UP000316095">
    <property type="component" value="Unassembled WGS sequence"/>
</dbReference>
<dbReference type="OrthoDB" id="9797743at2"/>
<dbReference type="PANTHER" id="PTHR46193">
    <property type="entry name" value="6-PHOSPHOGLUCONATE PHOSPHATASE"/>
    <property type="match status" value="1"/>
</dbReference>
<evidence type="ECO:0000256" key="4">
    <source>
        <dbReference type="ARBA" id="ARBA00022842"/>
    </source>
</evidence>
<dbReference type="EMBL" id="SJPG01000001">
    <property type="protein sequence ID" value="TWT59992.1"/>
    <property type="molecule type" value="Genomic_DNA"/>
</dbReference>
<comment type="similarity">
    <text evidence="2">Belongs to the HAD-like hydrolase superfamily. CbbY/CbbZ/Gph/YieH family.</text>
</comment>
<dbReference type="EC" id="3.1.3.-" evidence="6"/>
<dbReference type="SFLD" id="SFLDS00003">
    <property type="entry name" value="Haloacid_Dehalogenase"/>
    <property type="match status" value="1"/>
</dbReference>
<comment type="cofactor">
    <cofactor evidence="1">
        <name>Mg(2+)</name>
        <dbReference type="ChEBI" id="CHEBI:18420"/>
    </cofactor>
</comment>
<sequence length="220" mass="24570">MHNHAVIFDIDGVLVDSYESHYQSWNLLAENHGRTCSETEFADQFGRTTREVLEAQWADANLSEDDYRKLDDEKEDLYRQIIATEFPEMPHARALIHNLHQIGWHIALGSSGPLENVNLAIEKLGIQDQIQAAISGNDVSCGKPDPEVFLIAAERIQVPAKNCVVIEDATHGIEAARAAGMKSIGFVSRGRTKEELKSADLLIDHLEEVTPELLMSLLWS</sequence>
<accession>A0A5C5XDJ6</accession>
<keyword evidence="6" id="KW-0378">Hydrolase</keyword>
<dbReference type="InterPro" id="IPR023214">
    <property type="entry name" value="HAD_sf"/>
</dbReference>
<dbReference type="PANTHER" id="PTHR46193:SF18">
    <property type="entry name" value="HEXITOL PHOSPHATASE B"/>
    <property type="match status" value="1"/>
</dbReference>
<evidence type="ECO:0000256" key="5">
    <source>
        <dbReference type="ARBA" id="ARBA00023277"/>
    </source>
</evidence>
<dbReference type="Gene3D" id="1.10.150.240">
    <property type="entry name" value="Putative phosphatase, domain 2"/>
    <property type="match status" value="1"/>
</dbReference>
<keyword evidence="4" id="KW-0460">Magnesium</keyword>
<evidence type="ECO:0000313" key="6">
    <source>
        <dbReference type="EMBL" id="TWT59992.1"/>
    </source>
</evidence>
<evidence type="ECO:0000256" key="2">
    <source>
        <dbReference type="ARBA" id="ARBA00006171"/>
    </source>
</evidence>
<dbReference type="InterPro" id="IPR006439">
    <property type="entry name" value="HAD-SF_hydro_IA"/>
</dbReference>
<keyword evidence="7" id="KW-1185">Reference proteome</keyword>
<dbReference type="InterPro" id="IPR023198">
    <property type="entry name" value="PGP-like_dom2"/>
</dbReference>
<dbReference type="RefSeq" id="WP_146502163.1">
    <property type="nucleotide sequence ID" value="NZ_SJPG01000001.1"/>
</dbReference>
<organism evidence="6 7">
    <name type="scientific">Rubinisphaera italica</name>
    <dbReference type="NCBI Taxonomy" id="2527969"/>
    <lineage>
        <taxon>Bacteria</taxon>
        <taxon>Pseudomonadati</taxon>
        <taxon>Planctomycetota</taxon>
        <taxon>Planctomycetia</taxon>
        <taxon>Planctomycetales</taxon>
        <taxon>Planctomycetaceae</taxon>
        <taxon>Rubinisphaera</taxon>
    </lineage>
</organism>
<dbReference type="NCBIfam" id="TIGR01549">
    <property type="entry name" value="HAD-SF-IA-v1"/>
    <property type="match status" value="1"/>
</dbReference>
<dbReference type="SFLD" id="SFLDG01135">
    <property type="entry name" value="C1.5.6:_HAD__Beta-PGM__Phospha"/>
    <property type="match status" value="1"/>
</dbReference>
<dbReference type="InterPro" id="IPR036412">
    <property type="entry name" value="HAD-like_sf"/>
</dbReference>
<evidence type="ECO:0000256" key="3">
    <source>
        <dbReference type="ARBA" id="ARBA00022723"/>
    </source>
</evidence>
<proteinExistence type="inferred from homology"/>
<reference evidence="6 7" key="1">
    <citation type="submission" date="2019-02" db="EMBL/GenBank/DDBJ databases">
        <title>Deep-cultivation of Planctomycetes and their phenomic and genomic characterization uncovers novel biology.</title>
        <authorList>
            <person name="Wiegand S."/>
            <person name="Jogler M."/>
            <person name="Boedeker C."/>
            <person name="Pinto D."/>
            <person name="Vollmers J."/>
            <person name="Rivas-Marin E."/>
            <person name="Kohn T."/>
            <person name="Peeters S.H."/>
            <person name="Heuer A."/>
            <person name="Rast P."/>
            <person name="Oberbeckmann S."/>
            <person name="Bunk B."/>
            <person name="Jeske O."/>
            <person name="Meyerdierks A."/>
            <person name="Storesund J.E."/>
            <person name="Kallscheuer N."/>
            <person name="Luecker S."/>
            <person name="Lage O.M."/>
            <person name="Pohl T."/>
            <person name="Merkel B.J."/>
            <person name="Hornburger P."/>
            <person name="Mueller R.-W."/>
            <person name="Bruemmer F."/>
            <person name="Labrenz M."/>
            <person name="Spormann A.M."/>
            <person name="Op Den Camp H."/>
            <person name="Overmann J."/>
            <person name="Amann R."/>
            <person name="Jetten M.S.M."/>
            <person name="Mascher T."/>
            <person name="Medema M.H."/>
            <person name="Devos D.P."/>
            <person name="Kaster A.-K."/>
            <person name="Ovreas L."/>
            <person name="Rohde M."/>
            <person name="Galperin M.Y."/>
            <person name="Jogler C."/>
        </authorList>
    </citation>
    <scope>NUCLEOTIDE SEQUENCE [LARGE SCALE GENOMIC DNA]</scope>
    <source>
        <strain evidence="6 7">Pan54</strain>
    </source>
</reference>
<dbReference type="InterPro" id="IPR051600">
    <property type="entry name" value="Beta-PGM-like"/>
</dbReference>
<keyword evidence="3" id="KW-0479">Metal-binding</keyword>
<dbReference type="PRINTS" id="PR00413">
    <property type="entry name" value="HADHALOGNASE"/>
</dbReference>
<dbReference type="SUPFAM" id="SSF56784">
    <property type="entry name" value="HAD-like"/>
    <property type="match status" value="1"/>
</dbReference>
<keyword evidence="5" id="KW-0119">Carbohydrate metabolism</keyword>
<dbReference type="NCBIfam" id="TIGR01509">
    <property type="entry name" value="HAD-SF-IA-v3"/>
    <property type="match status" value="1"/>
</dbReference>
<dbReference type="Gene3D" id="3.40.50.1000">
    <property type="entry name" value="HAD superfamily/HAD-like"/>
    <property type="match status" value="1"/>
</dbReference>
<dbReference type="GO" id="GO:0046872">
    <property type="term" value="F:metal ion binding"/>
    <property type="evidence" value="ECO:0007669"/>
    <property type="project" value="UniProtKB-KW"/>
</dbReference>